<dbReference type="InterPro" id="IPR036365">
    <property type="entry name" value="PGBD-like_sf"/>
</dbReference>
<dbReference type="Gene3D" id="1.10.530.10">
    <property type="match status" value="1"/>
</dbReference>
<feature type="region of interest" description="Disordered" evidence="1">
    <location>
        <begin position="457"/>
        <end position="481"/>
    </location>
</feature>
<dbReference type="Gene3D" id="1.10.101.10">
    <property type="entry name" value="PGBD-like superfamily/PGBD"/>
    <property type="match status" value="1"/>
</dbReference>
<name>A0ABR8JUU8_9BACT</name>
<accession>A0ABR8JUU8</accession>
<dbReference type="SUPFAM" id="SSF47090">
    <property type="entry name" value="PGBD-like"/>
    <property type="match status" value="1"/>
</dbReference>
<sequence>MQRTVEAAQLPARRPPGQQELGYEQEMGYEFADVAPGCASPGSARPTLRLGARGEYVRYLQCRLNFHKVNLAQPLVNDGVWGPKTQAAVRAFQQGRGLVVDAVVGPLTWGQLDAGGAVVPTVPPKTQPGGAPPTGGTDVNTVRFRNAADINNFFLAHTGQDFVDWFRSKVGGRGAWVRTHAGKTYPVTMPATADVKAGFQQFWDGIPRVFNSADVNFAQFAALQSVIVNETGGTMRPIAEKVGLPGHPGLAYAFNRIPGLKVSYNTGSNKRALELFNNREFLEAHGQKPLGAQLANTKDARWGGEAYPTDAASTSTDPAITGFVQEADFYKFRGRGYIQITWRNAYQWLIPSVQSYSGSDPVILQKKAQWQGLSLDSVATRSSNADWQALFMQSPEFALGALKIFFGKKTNSINKVRVGDWESVRMVACDVMCSKSYTTLFVQRVQQIFATLGTAPAPVGPSPGTQPGSVGPGPKPATGGSEAAMREAIVANALGMLAEPTIEAKLRGTDGFRKGWQKLKVMFETAAPDYVRPGWEENNLKRSTSVSNTAGIPHWCGIFALWAHRAAGLNVGTWKIGKGISANPAFRSIPAARVKKGDIGYYNLDPATKQPFRHHFLVREVYPDGTMDTIDGNSGGTSTVRSKSRVPLRGVDLFFSAFNS</sequence>
<feature type="domain" description="Peptidoglycan binding-like" evidence="2">
    <location>
        <begin position="53"/>
        <end position="112"/>
    </location>
</feature>
<proteinExistence type="predicted"/>
<comment type="caution">
    <text evidence="3">The sequence shown here is derived from an EMBL/GenBank/DDBJ whole genome shotgun (WGS) entry which is preliminary data.</text>
</comment>
<dbReference type="EMBL" id="JACXAC010000003">
    <property type="protein sequence ID" value="MBD2722553.1"/>
    <property type="molecule type" value="Genomic_DNA"/>
</dbReference>
<protein>
    <submittedName>
        <fullName evidence="3">Peptidoglycan-binding protein</fullName>
    </submittedName>
</protein>
<keyword evidence="4" id="KW-1185">Reference proteome</keyword>
<organism evidence="3 4">
    <name type="scientific">Hymenobacter armeniacus</name>
    <dbReference type="NCBI Taxonomy" id="2771358"/>
    <lineage>
        <taxon>Bacteria</taxon>
        <taxon>Pseudomonadati</taxon>
        <taxon>Bacteroidota</taxon>
        <taxon>Cytophagia</taxon>
        <taxon>Cytophagales</taxon>
        <taxon>Hymenobacteraceae</taxon>
        <taxon>Hymenobacter</taxon>
    </lineage>
</organism>
<dbReference type="InterPro" id="IPR002477">
    <property type="entry name" value="Peptidoglycan-bd-like"/>
</dbReference>
<dbReference type="Proteomes" id="UP000606003">
    <property type="component" value="Unassembled WGS sequence"/>
</dbReference>
<evidence type="ECO:0000256" key="1">
    <source>
        <dbReference type="SAM" id="MobiDB-lite"/>
    </source>
</evidence>
<evidence type="ECO:0000313" key="3">
    <source>
        <dbReference type="EMBL" id="MBD2722553.1"/>
    </source>
</evidence>
<evidence type="ECO:0000259" key="2">
    <source>
        <dbReference type="Pfam" id="PF01471"/>
    </source>
</evidence>
<gene>
    <name evidence="3" type="ORF">IC234_10485</name>
</gene>
<evidence type="ECO:0000313" key="4">
    <source>
        <dbReference type="Proteomes" id="UP000606003"/>
    </source>
</evidence>
<dbReference type="InterPro" id="IPR036366">
    <property type="entry name" value="PGBDSf"/>
</dbReference>
<dbReference type="Pfam" id="PF01471">
    <property type="entry name" value="PG_binding_1"/>
    <property type="match status" value="1"/>
</dbReference>
<reference evidence="3 4" key="1">
    <citation type="submission" date="2020-09" db="EMBL/GenBank/DDBJ databases">
        <authorList>
            <person name="Kim M.K."/>
        </authorList>
    </citation>
    <scope>NUCLEOTIDE SEQUENCE [LARGE SCALE GENOMIC DNA]</scope>
    <source>
        <strain evidence="3 4">BT189</strain>
    </source>
</reference>